<keyword evidence="3 4" id="KW-0687">Ribonucleoprotein</keyword>
<keyword evidence="5" id="KW-0150">Chloroplast</keyword>
<dbReference type="Gene3D" id="4.10.910.10">
    <property type="entry name" value="30s ribosomal protein s13, domain 2"/>
    <property type="match status" value="1"/>
</dbReference>
<protein>
    <submittedName>
        <fullName evidence="5">Ribosomal protein S13</fullName>
    </submittedName>
</protein>
<dbReference type="Pfam" id="PF00416">
    <property type="entry name" value="Ribosomal_S13"/>
    <property type="match status" value="1"/>
</dbReference>
<dbReference type="GeneID" id="9481107"/>
<dbReference type="PROSITE" id="PS50159">
    <property type="entry name" value="RIBOSOMAL_S13_2"/>
    <property type="match status" value="1"/>
</dbReference>
<gene>
    <name evidence="5" type="primary">rps13</name>
</gene>
<geneLocation type="chloroplast" evidence="5"/>
<dbReference type="InterPro" id="IPR001892">
    <property type="entry name" value="Ribosomal_uS13"/>
</dbReference>
<comment type="similarity">
    <text evidence="1 4">Belongs to the universal ribosomal protein uS13 family.</text>
</comment>
<keyword evidence="2 4" id="KW-0689">Ribosomal protein</keyword>
<dbReference type="GO" id="GO:0003735">
    <property type="term" value="F:structural constituent of ribosome"/>
    <property type="evidence" value="ECO:0007669"/>
    <property type="project" value="InterPro"/>
</dbReference>
<evidence type="ECO:0000313" key="5">
    <source>
        <dbReference type="EMBL" id="ADJ66626.1"/>
    </source>
</evidence>
<dbReference type="Gene3D" id="1.10.8.50">
    <property type="match status" value="1"/>
</dbReference>
<dbReference type="SUPFAM" id="SSF46946">
    <property type="entry name" value="S13-like H2TH domain"/>
    <property type="match status" value="1"/>
</dbReference>
<dbReference type="GO" id="GO:0005840">
    <property type="term" value="C:ribosome"/>
    <property type="evidence" value="ECO:0007669"/>
    <property type="project" value="UniProtKB-KW"/>
</dbReference>
<dbReference type="GO" id="GO:0006412">
    <property type="term" value="P:translation"/>
    <property type="evidence" value="ECO:0007669"/>
    <property type="project" value="InterPro"/>
</dbReference>
<accession>D9IXQ9</accession>
<dbReference type="EMBL" id="HM222968">
    <property type="protein sequence ID" value="ADJ66626.1"/>
    <property type="molecule type" value="Genomic_DNA"/>
</dbReference>
<dbReference type="InterPro" id="IPR010979">
    <property type="entry name" value="Ribosomal_uS13-like_H2TH"/>
</dbReference>
<dbReference type="AlphaFoldDB" id="D9IXQ9"/>
<evidence type="ECO:0000256" key="1">
    <source>
        <dbReference type="ARBA" id="ARBA00008080"/>
    </source>
</evidence>
<evidence type="ECO:0000256" key="4">
    <source>
        <dbReference type="RuleBase" id="RU003830"/>
    </source>
</evidence>
<evidence type="ECO:0000256" key="3">
    <source>
        <dbReference type="ARBA" id="ARBA00023274"/>
    </source>
</evidence>
<proteinExistence type="inferred from homology"/>
<dbReference type="PIRSF" id="PIRSF002134">
    <property type="entry name" value="Ribosomal_S13"/>
    <property type="match status" value="1"/>
</dbReference>
<dbReference type="GO" id="GO:0003723">
    <property type="term" value="F:RNA binding"/>
    <property type="evidence" value="ECO:0007669"/>
    <property type="project" value="InterPro"/>
</dbReference>
<sequence length="127" mass="14605">MASPKGALTITSSRLRLEGVLLPSSQHIKHALTNLKGIQHGRASILLLRARLNPKRRVGLLTNEQVKQLRTSFSNASFSTENVLMRSFFLSKQRLYEARLIRGVRLRRRLTNRGQRTKNNNKTIKRF</sequence>
<reference evidence="5" key="1">
    <citation type="journal article" date="2010" name="Proc. Natl. Acad. Sci. U.S.A.">
        <title>A common red algal origin of the apicomplexan, dinoflagellate, and heterokont plastids.</title>
        <authorList>
            <person name="Janouskovec J."/>
            <person name="Horak A."/>
            <person name="Obornik M."/>
            <person name="Lukes J."/>
            <person name="Keeling P.J."/>
        </authorList>
    </citation>
    <scope>NUCLEOTIDE SEQUENCE [LARGE SCALE GENOMIC DNA]</scope>
</reference>
<dbReference type="GO" id="GO:1990904">
    <property type="term" value="C:ribonucleoprotein complex"/>
    <property type="evidence" value="ECO:0007669"/>
    <property type="project" value="UniProtKB-KW"/>
</dbReference>
<name>D9IXQ9_9ALVE</name>
<keyword evidence="5" id="KW-0934">Plastid</keyword>
<dbReference type="RefSeq" id="YP_003795438.1">
    <property type="nucleotide sequence ID" value="NC_014345.1"/>
</dbReference>
<evidence type="ECO:0000256" key="2">
    <source>
        <dbReference type="ARBA" id="ARBA00022980"/>
    </source>
</evidence>
<organism evidence="5">
    <name type="scientific">Chromerida sp. RM11</name>
    <dbReference type="NCBI Taxonomy" id="348535"/>
    <lineage>
        <taxon>Eukaryota</taxon>
        <taxon>Sar</taxon>
        <taxon>Alveolata</taxon>
        <taxon>Colpodellida</taxon>
    </lineage>
</organism>
<dbReference type="InterPro" id="IPR027437">
    <property type="entry name" value="Rbsml_uS13_C"/>
</dbReference>